<reference evidence="9" key="3">
    <citation type="submission" date="2015-02" db="UniProtKB">
        <authorList>
            <consortium name="EnsemblProtists"/>
        </authorList>
    </citation>
    <scope>IDENTIFICATION</scope>
    <source>
        <strain evidence="9">DAOM BR144</strain>
    </source>
</reference>
<keyword evidence="10" id="KW-1185">Reference proteome</keyword>
<feature type="transmembrane region" description="Helical" evidence="7">
    <location>
        <begin position="153"/>
        <end position="176"/>
    </location>
</feature>
<dbReference type="Pfam" id="PF04791">
    <property type="entry name" value="LMBR1"/>
    <property type="match status" value="1"/>
</dbReference>
<dbReference type="PANTHER" id="PTHR21355">
    <property type="entry name" value="G-PROTEIN COUPLED RECEPTOR-ASSOCIATED PROTEIN LMBRD2"/>
    <property type="match status" value="1"/>
</dbReference>
<feature type="transmembrane region" description="Helical" evidence="7">
    <location>
        <begin position="423"/>
        <end position="448"/>
    </location>
</feature>
<organism evidence="9 10">
    <name type="scientific">Globisporangium ultimum (strain ATCC 200006 / CBS 805.95 / DAOM BR144)</name>
    <name type="common">Pythium ultimum</name>
    <dbReference type="NCBI Taxonomy" id="431595"/>
    <lineage>
        <taxon>Eukaryota</taxon>
        <taxon>Sar</taxon>
        <taxon>Stramenopiles</taxon>
        <taxon>Oomycota</taxon>
        <taxon>Peronosporomycetes</taxon>
        <taxon>Pythiales</taxon>
        <taxon>Pythiaceae</taxon>
        <taxon>Globisporangium</taxon>
    </lineage>
</organism>
<feature type="transmembrane region" description="Helical" evidence="7">
    <location>
        <begin position="469"/>
        <end position="491"/>
    </location>
</feature>
<keyword evidence="8" id="KW-0732">Signal</keyword>
<name>K3X740_GLOUD</name>
<keyword evidence="5 7" id="KW-0472">Membrane</keyword>
<evidence type="ECO:0000313" key="10">
    <source>
        <dbReference type="Proteomes" id="UP000019132"/>
    </source>
</evidence>
<feature type="chain" id="PRO_5003868444" evidence="8">
    <location>
        <begin position="21"/>
        <end position="614"/>
    </location>
</feature>
<evidence type="ECO:0000256" key="8">
    <source>
        <dbReference type="SAM" id="SignalP"/>
    </source>
</evidence>
<dbReference type="GO" id="GO:0016020">
    <property type="term" value="C:membrane"/>
    <property type="evidence" value="ECO:0007669"/>
    <property type="project" value="UniProtKB-SubCell"/>
</dbReference>
<reference evidence="10" key="1">
    <citation type="journal article" date="2010" name="Genome Biol.">
        <title>Genome sequence of the necrotrophic plant pathogen Pythium ultimum reveals original pathogenicity mechanisms and effector repertoire.</title>
        <authorList>
            <person name="Levesque C.A."/>
            <person name="Brouwer H."/>
            <person name="Cano L."/>
            <person name="Hamilton J.P."/>
            <person name="Holt C."/>
            <person name="Huitema E."/>
            <person name="Raffaele S."/>
            <person name="Robideau G.P."/>
            <person name="Thines M."/>
            <person name="Win J."/>
            <person name="Zerillo M.M."/>
            <person name="Beakes G.W."/>
            <person name="Boore J.L."/>
            <person name="Busam D."/>
            <person name="Dumas B."/>
            <person name="Ferriera S."/>
            <person name="Fuerstenberg S.I."/>
            <person name="Gachon C.M."/>
            <person name="Gaulin E."/>
            <person name="Govers F."/>
            <person name="Grenville-Briggs L."/>
            <person name="Horner N."/>
            <person name="Hostetler J."/>
            <person name="Jiang R.H."/>
            <person name="Johnson J."/>
            <person name="Krajaejun T."/>
            <person name="Lin H."/>
            <person name="Meijer H.J."/>
            <person name="Moore B."/>
            <person name="Morris P."/>
            <person name="Phuntmart V."/>
            <person name="Puiu D."/>
            <person name="Shetty J."/>
            <person name="Stajich J.E."/>
            <person name="Tripathy S."/>
            <person name="Wawra S."/>
            <person name="van West P."/>
            <person name="Whitty B.R."/>
            <person name="Coutinho P.M."/>
            <person name="Henrissat B."/>
            <person name="Martin F."/>
            <person name="Thomas P.D."/>
            <person name="Tyler B.M."/>
            <person name="De Vries R.P."/>
            <person name="Kamoun S."/>
            <person name="Yandell M."/>
            <person name="Tisserat N."/>
            <person name="Buell C.R."/>
        </authorList>
    </citation>
    <scope>NUCLEOTIDE SEQUENCE</scope>
    <source>
        <strain evidence="10">DAOM:BR144</strain>
    </source>
</reference>
<keyword evidence="4 7" id="KW-1133">Transmembrane helix</keyword>
<evidence type="ECO:0000256" key="6">
    <source>
        <dbReference type="SAM" id="MobiDB-lite"/>
    </source>
</evidence>
<evidence type="ECO:0000256" key="3">
    <source>
        <dbReference type="ARBA" id="ARBA00022692"/>
    </source>
</evidence>
<dbReference type="EnsemblProtists" id="PYU1_T013039">
    <property type="protein sequence ID" value="PYU1_T013039"/>
    <property type="gene ID" value="PYU1_G013012"/>
</dbReference>
<feature type="region of interest" description="Disordered" evidence="6">
    <location>
        <begin position="265"/>
        <end position="293"/>
    </location>
</feature>
<dbReference type="InParanoid" id="K3X740"/>
<dbReference type="InterPro" id="IPR051584">
    <property type="entry name" value="GPCR-associated_LMBR1"/>
</dbReference>
<protein>
    <submittedName>
        <fullName evidence="9">Uncharacterized protein</fullName>
    </submittedName>
</protein>
<dbReference type="OMA" id="QLERICY"/>
<feature type="signal peptide" evidence="8">
    <location>
        <begin position="1"/>
        <end position="20"/>
    </location>
</feature>
<dbReference type="eggNOG" id="KOG2296">
    <property type="taxonomic scope" value="Eukaryota"/>
</dbReference>
<feature type="transmembrane region" description="Helical" evidence="7">
    <location>
        <begin position="122"/>
        <end position="141"/>
    </location>
</feature>
<evidence type="ECO:0000256" key="4">
    <source>
        <dbReference type="ARBA" id="ARBA00022989"/>
    </source>
</evidence>
<proteinExistence type="inferred from homology"/>
<evidence type="ECO:0000256" key="5">
    <source>
        <dbReference type="ARBA" id="ARBA00023136"/>
    </source>
</evidence>
<feature type="transmembrane region" description="Helical" evidence="7">
    <location>
        <begin position="511"/>
        <end position="534"/>
    </location>
</feature>
<dbReference type="Proteomes" id="UP000019132">
    <property type="component" value="Unassembled WGS sequence"/>
</dbReference>
<evidence type="ECO:0000256" key="2">
    <source>
        <dbReference type="ARBA" id="ARBA00010487"/>
    </source>
</evidence>
<dbReference type="HOGENOM" id="CLU_445158_0_0_1"/>
<dbReference type="EMBL" id="GL376570">
    <property type="status" value="NOT_ANNOTATED_CDS"/>
    <property type="molecule type" value="Genomic_DNA"/>
</dbReference>
<comment type="similarity">
    <text evidence="2">Belongs to the LIMR family.</text>
</comment>
<dbReference type="VEuPathDB" id="FungiDB:PYU1_G013012"/>
<evidence type="ECO:0000256" key="7">
    <source>
        <dbReference type="SAM" id="Phobius"/>
    </source>
</evidence>
<dbReference type="InterPro" id="IPR006876">
    <property type="entry name" value="LMBR1-like_membr_prot"/>
</dbReference>
<dbReference type="PANTHER" id="PTHR21355:SF0">
    <property type="entry name" value="G-PROTEIN COUPLED RECEPTOR-ASSOCIATED PROTEIN LMBRD2"/>
    <property type="match status" value="1"/>
</dbReference>
<comment type="subcellular location">
    <subcellularLocation>
        <location evidence="1">Membrane</location>
        <topology evidence="1">Multi-pass membrane protein</topology>
    </subcellularLocation>
</comment>
<feature type="transmembrane region" description="Helical" evidence="7">
    <location>
        <begin position="382"/>
        <end position="403"/>
    </location>
</feature>
<reference evidence="10" key="2">
    <citation type="submission" date="2010-04" db="EMBL/GenBank/DDBJ databases">
        <authorList>
            <person name="Buell R."/>
            <person name="Hamilton J."/>
            <person name="Hostetler J."/>
        </authorList>
    </citation>
    <scope>NUCLEOTIDE SEQUENCE [LARGE SCALE GENOMIC DNA]</scope>
    <source>
        <strain evidence="10">DAOM:BR144</strain>
    </source>
</reference>
<accession>K3X740</accession>
<sequence length="614" mass="68368">MLLLLPALAALLWFAWRLLSQFKDTHADATVQGAVFVSWTLGLLTLLLLPVDLVQNAFSASNEAAQGDTEKDEERAQYLVVWQAIYWMTFAMSWFVLPFLVEFGQNGEFVLEKRIMSTVSRLVFHWRIIGAAVGIAMLYLACVDHFSIDGLFGLAMATSNTYGLLWAIALLGFGLVEAPRRFWMLRYPETQLKALHFRAVQVHEEYTDAIFVHDDVVGAVYDCYERMLHAESMSIILTSDMQFVKTCLLQAKELAEHSDRVATSRAASPVGGSSWQQYKRDRKTNNRRTTVTGSPFTSSSYAPTLREVVELHRRIKLAKTELRRSEFAWLAVCIETDRLLNCATTRELPPASLFPTTPLLNHARNVCITSQYRLQRVATMPLAVCCAVVTGYASVCILWGELTLGWSSSSSLSLLSTLSQPSWGVHVVELLVVFVLLYVASCAYAGLIALRGYGKCALRSEHNSTDASLLATAIFQCRLQFVIAYNVLLLVHNRSDDDTAFVALFEDMHVVHVLGGGFPLYAPLLLVVLAGCTLGHAYARAMRLLGVDQYEQFHASDAAHEVQVTKGERLVNAGMDTYRHVIARRKQSARESYGYAKTATSAQALLHDAEDDAP</sequence>
<dbReference type="AlphaFoldDB" id="K3X740"/>
<evidence type="ECO:0000313" key="9">
    <source>
        <dbReference type="EnsemblProtists" id="PYU1_T013039"/>
    </source>
</evidence>
<feature type="transmembrane region" description="Helical" evidence="7">
    <location>
        <begin position="80"/>
        <end position="101"/>
    </location>
</feature>
<evidence type="ECO:0000256" key="1">
    <source>
        <dbReference type="ARBA" id="ARBA00004141"/>
    </source>
</evidence>
<keyword evidence="3 7" id="KW-0812">Transmembrane</keyword>